<dbReference type="Pfam" id="PF13639">
    <property type="entry name" value="zf-RING_2"/>
    <property type="match status" value="1"/>
</dbReference>
<protein>
    <recommendedName>
        <fullName evidence="2">RING-type E3 ubiquitin transferase</fullName>
        <ecNumber evidence="2">2.3.2.27</ecNumber>
    </recommendedName>
</protein>
<dbReference type="Proteomes" id="UP000583929">
    <property type="component" value="Unassembled WGS sequence"/>
</dbReference>
<dbReference type="EMBL" id="JAATIP010000300">
    <property type="protein sequence ID" value="KAF4353078.1"/>
    <property type="molecule type" value="Genomic_DNA"/>
</dbReference>
<dbReference type="InterPro" id="IPR001841">
    <property type="entry name" value="Znf_RING"/>
</dbReference>
<dbReference type="EMBL" id="JAATIQ010000067">
    <property type="protein sequence ID" value="KAF4389507.1"/>
    <property type="molecule type" value="Genomic_DNA"/>
</dbReference>
<keyword evidence="7" id="KW-0862">Zinc</keyword>
<evidence type="ECO:0000313" key="10">
    <source>
        <dbReference type="EMBL" id="KAF4353078.1"/>
    </source>
</evidence>
<dbReference type="GO" id="GO:0061630">
    <property type="term" value="F:ubiquitin protein ligase activity"/>
    <property type="evidence" value="ECO:0007669"/>
    <property type="project" value="UniProtKB-EC"/>
</dbReference>
<sequence>MGASLCCFGSSNTNNEKSFVPKVSNRRTTNVNTNGQQASREEIKPKTQVIVKTRISNVQEEEEKEECPTCLDEYTVDNPKIMTKCRHHFHLSCIYEWQERSNLCPVCQRVMQYDDLEGNQR</sequence>
<evidence type="ECO:0000256" key="6">
    <source>
        <dbReference type="ARBA" id="ARBA00022786"/>
    </source>
</evidence>
<evidence type="ECO:0000256" key="8">
    <source>
        <dbReference type="PROSITE-ProRule" id="PRU00175"/>
    </source>
</evidence>
<keyword evidence="13" id="KW-1185">Reference proteome</keyword>
<evidence type="ECO:0000259" key="9">
    <source>
        <dbReference type="PROSITE" id="PS50089"/>
    </source>
</evidence>
<dbReference type="Proteomes" id="UP000525078">
    <property type="component" value="Unassembled WGS sequence"/>
</dbReference>
<evidence type="ECO:0000256" key="1">
    <source>
        <dbReference type="ARBA" id="ARBA00000900"/>
    </source>
</evidence>
<feature type="domain" description="RING-type" evidence="9">
    <location>
        <begin position="67"/>
        <end position="108"/>
    </location>
</feature>
<gene>
    <name evidence="10" type="ORF">F8388_016923</name>
    <name evidence="11" type="ORF">G4B88_006566</name>
</gene>
<dbReference type="AlphaFoldDB" id="A0A7J6E3V4"/>
<dbReference type="InterPro" id="IPR013083">
    <property type="entry name" value="Znf_RING/FYVE/PHD"/>
</dbReference>
<accession>A0A7J6E3V4</accession>
<evidence type="ECO:0000256" key="5">
    <source>
        <dbReference type="ARBA" id="ARBA00022771"/>
    </source>
</evidence>
<dbReference type="GO" id="GO:0008270">
    <property type="term" value="F:zinc ion binding"/>
    <property type="evidence" value="ECO:0007669"/>
    <property type="project" value="UniProtKB-KW"/>
</dbReference>
<dbReference type="PANTHER" id="PTHR46463">
    <property type="entry name" value="ZINC FINGER, RING/FYVE/PHD-TYPE"/>
    <property type="match status" value="1"/>
</dbReference>
<comment type="caution">
    <text evidence="10">The sequence shown here is derived from an EMBL/GenBank/DDBJ whole genome shotgun (WGS) entry which is preliminary data.</text>
</comment>
<dbReference type="SUPFAM" id="SSF57850">
    <property type="entry name" value="RING/U-box"/>
    <property type="match status" value="1"/>
</dbReference>
<proteinExistence type="predicted"/>
<dbReference type="EC" id="2.3.2.27" evidence="2"/>
<evidence type="ECO:0000256" key="4">
    <source>
        <dbReference type="ARBA" id="ARBA00022723"/>
    </source>
</evidence>
<comment type="catalytic activity">
    <reaction evidence="1">
        <text>S-ubiquitinyl-[E2 ubiquitin-conjugating enzyme]-L-cysteine + [acceptor protein]-L-lysine = [E2 ubiquitin-conjugating enzyme]-L-cysteine + N(6)-ubiquitinyl-[acceptor protein]-L-lysine.</text>
        <dbReference type="EC" id="2.3.2.27"/>
    </reaction>
</comment>
<dbReference type="PROSITE" id="PS50089">
    <property type="entry name" value="ZF_RING_2"/>
    <property type="match status" value="1"/>
</dbReference>
<keyword evidence="3" id="KW-0808">Transferase</keyword>
<dbReference type="Gene3D" id="3.30.40.10">
    <property type="entry name" value="Zinc/RING finger domain, C3HC4 (zinc finger)"/>
    <property type="match status" value="1"/>
</dbReference>
<evidence type="ECO:0000313" key="11">
    <source>
        <dbReference type="EMBL" id="KAF4389507.1"/>
    </source>
</evidence>
<name>A0A7J6E3V4_CANSA</name>
<keyword evidence="6" id="KW-0833">Ubl conjugation pathway</keyword>
<evidence type="ECO:0000256" key="7">
    <source>
        <dbReference type="ARBA" id="ARBA00022833"/>
    </source>
</evidence>
<keyword evidence="5 8" id="KW-0863">Zinc-finger</keyword>
<organism evidence="10 12">
    <name type="scientific">Cannabis sativa</name>
    <name type="common">Hemp</name>
    <name type="synonym">Marijuana</name>
    <dbReference type="NCBI Taxonomy" id="3483"/>
    <lineage>
        <taxon>Eukaryota</taxon>
        <taxon>Viridiplantae</taxon>
        <taxon>Streptophyta</taxon>
        <taxon>Embryophyta</taxon>
        <taxon>Tracheophyta</taxon>
        <taxon>Spermatophyta</taxon>
        <taxon>Magnoliopsida</taxon>
        <taxon>eudicotyledons</taxon>
        <taxon>Gunneridae</taxon>
        <taxon>Pentapetalae</taxon>
        <taxon>rosids</taxon>
        <taxon>fabids</taxon>
        <taxon>Rosales</taxon>
        <taxon>Cannabaceae</taxon>
        <taxon>Cannabis</taxon>
    </lineage>
</organism>
<reference evidence="12 13" key="1">
    <citation type="journal article" date="2020" name="bioRxiv">
        <title>Sequence and annotation of 42 cannabis genomes reveals extensive copy number variation in cannabinoid synthesis and pathogen resistance genes.</title>
        <authorList>
            <person name="Mckernan K.J."/>
            <person name="Helbert Y."/>
            <person name="Kane L.T."/>
            <person name="Ebling H."/>
            <person name="Zhang L."/>
            <person name="Liu B."/>
            <person name="Eaton Z."/>
            <person name="Mclaughlin S."/>
            <person name="Kingan S."/>
            <person name="Baybayan P."/>
            <person name="Concepcion G."/>
            <person name="Jordan M."/>
            <person name="Riva A."/>
            <person name="Barbazuk W."/>
            <person name="Harkins T."/>
        </authorList>
    </citation>
    <scope>NUCLEOTIDE SEQUENCE [LARGE SCALE GENOMIC DNA]</scope>
    <source>
        <strain evidence="12 13">cv. Jamaican Lion 4</strain>
        <strain evidence="11">Father</strain>
        <strain evidence="10">Mother</strain>
        <tissue evidence="10">Leaf</tissue>
    </source>
</reference>
<evidence type="ECO:0000256" key="2">
    <source>
        <dbReference type="ARBA" id="ARBA00012483"/>
    </source>
</evidence>
<evidence type="ECO:0000256" key="3">
    <source>
        <dbReference type="ARBA" id="ARBA00022679"/>
    </source>
</evidence>
<keyword evidence="4" id="KW-0479">Metal-binding</keyword>
<dbReference type="PANTHER" id="PTHR46463:SF10">
    <property type="entry name" value="OS01G0926200 PROTEIN"/>
    <property type="match status" value="1"/>
</dbReference>
<evidence type="ECO:0000313" key="13">
    <source>
        <dbReference type="Proteomes" id="UP000583929"/>
    </source>
</evidence>
<dbReference type="SMART" id="SM00184">
    <property type="entry name" value="RING"/>
    <property type="match status" value="1"/>
</dbReference>
<evidence type="ECO:0000313" key="12">
    <source>
        <dbReference type="Proteomes" id="UP000525078"/>
    </source>
</evidence>